<evidence type="ECO:0000313" key="1">
    <source>
        <dbReference type="Proteomes" id="UP000095282"/>
    </source>
</evidence>
<dbReference type="WBParaSite" id="Csp11.Scaffold630.g18068.t1">
    <property type="protein sequence ID" value="Csp11.Scaffold630.g18068.t1"/>
    <property type="gene ID" value="Csp11.Scaffold630.g18068"/>
</dbReference>
<keyword evidence="1" id="KW-1185">Reference proteome</keyword>
<accession>A0A1I7UPL0</accession>
<reference evidence="2" key="1">
    <citation type="submission" date="2016-11" db="UniProtKB">
        <authorList>
            <consortium name="WormBaseParasite"/>
        </authorList>
    </citation>
    <scope>IDENTIFICATION</scope>
</reference>
<dbReference type="AlphaFoldDB" id="A0A1I7UPL0"/>
<organism evidence="1 2">
    <name type="scientific">Caenorhabditis tropicalis</name>
    <dbReference type="NCBI Taxonomy" id="1561998"/>
    <lineage>
        <taxon>Eukaryota</taxon>
        <taxon>Metazoa</taxon>
        <taxon>Ecdysozoa</taxon>
        <taxon>Nematoda</taxon>
        <taxon>Chromadorea</taxon>
        <taxon>Rhabditida</taxon>
        <taxon>Rhabditina</taxon>
        <taxon>Rhabditomorpha</taxon>
        <taxon>Rhabditoidea</taxon>
        <taxon>Rhabditidae</taxon>
        <taxon>Peloderinae</taxon>
        <taxon>Caenorhabditis</taxon>
    </lineage>
</organism>
<protein>
    <submittedName>
        <fullName evidence="2">FBA_2 domain-containing protein</fullName>
    </submittedName>
</protein>
<dbReference type="eggNOG" id="ENOG502THQ3">
    <property type="taxonomic scope" value="Eukaryota"/>
</dbReference>
<proteinExistence type="predicted"/>
<evidence type="ECO:0000313" key="2">
    <source>
        <dbReference type="WBParaSite" id="Csp11.Scaffold630.g18068.t1"/>
    </source>
</evidence>
<dbReference type="Proteomes" id="UP000095282">
    <property type="component" value="Unplaced"/>
</dbReference>
<name>A0A1I7UPL0_9PELO</name>
<sequence length="111" mass="12528">MDSKRVIAHTNSVKTADLNGFVKAWVRGKRLLKLKSFIIHFNATEGELTFENLLRDISMVSETELLTAKLDQMEIIQGQARTIERKGKDALATVVLDSNTFSFIVKMQNNS</sequence>